<accession>A0A1H4U6Z8</accession>
<organism evidence="2 3">
    <name type="scientific">Amycolatopsis tolypomycina</name>
    <dbReference type="NCBI Taxonomy" id="208445"/>
    <lineage>
        <taxon>Bacteria</taxon>
        <taxon>Bacillati</taxon>
        <taxon>Actinomycetota</taxon>
        <taxon>Actinomycetes</taxon>
        <taxon>Pseudonocardiales</taxon>
        <taxon>Pseudonocardiaceae</taxon>
        <taxon>Amycolatopsis</taxon>
    </lineage>
</organism>
<gene>
    <name evidence="2" type="ORF">SAMN04489727_4523</name>
</gene>
<name>A0A1H4U6Z8_9PSEU</name>
<dbReference type="OrthoDB" id="20942at2"/>
<evidence type="ECO:0000313" key="2">
    <source>
        <dbReference type="EMBL" id="SEC64522.1"/>
    </source>
</evidence>
<reference evidence="3" key="1">
    <citation type="submission" date="2016-10" db="EMBL/GenBank/DDBJ databases">
        <authorList>
            <person name="Varghese N."/>
            <person name="Submissions S."/>
        </authorList>
    </citation>
    <scope>NUCLEOTIDE SEQUENCE [LARGE SCALE GENOMIC DNA]</scope>
    <source>
        <strain evidence="3">DSM 44544</strain>
    </source>
</reference>
<feature type="region of interest" description="Disordered" evidence="1">
    <location>
        <begin position="24"/>
        <end position="52"/>
    </location>
</feature>
<proteinExistence type="predicted"/>
<dbReference type="AlphaFoldDB" id="A0A1H4U6Z8"/>
<evidence type="ECO:0000313" key="3">
    <source>
        <dbReference type="Proteomes" id="UP000199622"/>
    </source>
</evidence>
<evidence type="ECO:0000256" key="1">
    <source>
        <dbReference type="SAM" id="MobiDB-lite"/>
    </source>
</evidence>
<dbReference type="RefSeq" id="WP_091310518.1">
    <property type="nucleotide sequence ID" value="NZ_FNSO01000004.1"/>
</dbReference>
<dbReference type="Proteomes" id="UP000199622">
    <property type="component" value="Unassembled WGS sequence"/>
</dbReference>
<keyword evidence="3" id="KW-1185">Reference proteome</keyword>
<dbReference type="EMBL" id="FNSO01000004">
    <property type="protein sequence ID" value="SEC64522.1"/>
    <property type="molecule type" value="Genomic_DNA"/>
</dbReference>
<sequence length="110" mass="11468">MHPNDPFAHADDRARKWLAVVGDQLGTEPRRSADRGPSAATPGVPGRPDVPGFTARFAGAAGVTLTEVPPAAAAVTAALDRLCSPGQLGHVMKLMPSRLAELLTGDRRAH</sequence>
<protein>
    <submittedName>
        <fullName evidence="2">Uncharacterized protein</fullName>
    </submittedName>
</protein>
<dbReference type="STRING" id="208445.SAMN04489727_4523"/>